<protein>
    <submittedName>
        <fullName evidence="1">Uncharacterized protein</fullName>
    </submittedName>
</protein>
<dbReference type="Proteomes" id="UP000790377">
    <property type="component" value="Unassembled WGS sequence"/>
</dbReference>
<proteinExistence type="predicted"/>
<organism evidence="1 2">
    <name type="scientific">Hygrophoropsis aurantiaca</name>
    <dbReference type="NCBI Taxonomy" id="72124"/>
    <lineage>
        <taxon>Eukaryota</taxon>
        <taxon>Fungi</taxon>
        <taxon>Dikarya</taxon>
        <taxon>Basidiomycota</taxon>
        <taxon>Agaricomycotina</taxon>
        <taxon>Agaricomycetes</taxon>
        <taxon>Agaricomycetidae</taxon>
        <taxon>Boletales</taxon>
        <taxon>Coniophorineae</taxon>
        <taxon>Hygrophoropsidaceae</taxon>
        <taxon>Hygrophoropsis</taxon>
    </lineage>
</organism>
<keyword evidence="2" id="KW-1185">Reference proteome</keyword>
<evidence type="ECO:0000313" key="2">
    <source>
        <dbReference type="Proteomes" id="UP000790377"/>
    </source>
</evidence>
<reference evidence="1" key="1">
    <citation type="journal article" date="2021" name="New Phytol.">
        <title>Evolutionary innovations through gain and loss of genes in the ectomycorrhizal Boletales.</title>
        <authorList>
            <person name="Wu G."/>
            <person name="Miyauchi S."/>
            <person name="Morin E."/>
            <person name="Kuo A."/>
            <person name="Drula E."/>
            <person name="Varga T."/>
            <person name="Kohler A."/>
            <person name="Feng B."/>
            <person name="Cao Y."/>
            <person name="Lipzen A."/>
            <person name="Daum C."/>
            <person name="Hundley H."/>
            <person name="Pangilinan J."/>
            <person name="Johnson J."/>
            <person name="Barry K."/>
            <person name="LaButti K."/>
            <person name="Ng V."/>
            <person name="Ahrendt S."/>
            <person name="Min B."/>
            <person name="Choi I.G."/>
            <person name="Park H."/>
            <person name="Plett J.M."/>
            <person name="Magnuson J."/>
            <person name="Spatafora J.W."/>
            <person name="Nagy L.G."/>
            <person name="Henrissat B."/>
            <person name="Grigoriev I.V."/>
            <person name="Yang Z.L."/>
            <person name="Xu J."/>
            <person name="Martin F.M."/>
        </authorList>
    </citation>
    <scope>NUCLEOTIDE SEQUENCE</scope>
    <source>
        <strain evidence="1">ATCC 28755</strain>
    </source>
</reference>
<name>A0ACB8ACV2_9AGAM</name>
<comment type="caution">
    <text evidence="1">The sequence shown here is derived from an EMBL/GenBank/DDBJ whole genome shotgun (WGS) entry which is preliminary data.</text>
</comment>
<gene>
    <name evidence="1" type="ORF">BJ138DRAFT_1087570</name>
</gene>
<sequence length="231" mass="25840">MAPRLLEGISVGDREMCSKPRDDTFYFTTIVFLVEGVLFRVPRYAFVNGSEVFHKLFQLPVPEGGQADGYCDEHPICLEQIKQQDFKQLLKVLFPDCSRPHKGLKTLAEWVSVLKLAFMWDFQSVKQMAVHSISSMTIDPVDKFCLARDYDVQQWLAPALNDLAKRKEPIGIGDVEKIGLELALKVAAIRENLASPRGPNETLVIGTRNASNLDFTAVIQTMIVSSGLHSS</sequence>
<accession>A0ACB8ACV2</accession>
<evidence type="ECO:0000313" key="1">
    <source>
        <dbReference type="EMBL" id="KAH7910498.1"/>
    </source>
</evidence>
<dbReference type="EMBL" id="MU267711">
    <property type="protein sequence ID" value="KAH7910498.1"/>
    <property type="molecule type" value="Genomic_DNA"/>
</dbReference>